<dbReference type="EMBL" id="JAPCWZ010000002">
    <property type="protein sequence ID" value="KAK8876875.1"/>
    <property type="molecule type" value="Genomic_DNA"/>
</dbReference>
<proteinExistence type="predicted"/>
<name>A0ABR2JG84_9PEZI</name>
<comment type="caution">
    <text evidence="1">The sequence shown here is derived from an EMBL/GenBank/DDBJ whole genome shotgun (WGS) entry which is preliminary data.</text>
</comment>
<evidence type="ECO:0000313" key="2">
    <source>
        <dbReference type="Proteomes" id="UP001390339"/>
    </source>
</evidence>
<reference evidence="1 2" key="1">
    <citation type="journal article" date="2024" name="IMA Fungus">
        <title>Apiospora arundinis, a panoply of carbohydrate-active enzymes and secondary metabolites.</title>
        <authorList>
            <person name="Sorensen T."/>
            <person name="Petersen C."/>
            <person name="Muurmann A.T."/>
            <person name="Christiansen J.V."/>
            <person name="Brundto M.L."/>
            <person name="Overgaard C.K."/>
            <person name="Boysen A.T."/>
            <person name="Wollenberg R.D."/>
            <person name="Larsen T.O."/>
            <person name="Sorensen J.L."/>
            <person name="Nielsen K.L."/>
            <person name="Sondergaard T.E."/>
        </authorList>
    </citation>
    <scope>NUCLEOTIDE SEQUENCE [LARGE SCALE GENOMIC DNA]</scope>
    <source>
        <strain evidence="1 2">AAU 773</strain>
    </source>
</reference>
<dbReference type="Proteomes" id="UP001390339">
    <property type="component" value="Unassembled WGS sequence"/>
</dbReference>
<sequence length="261" mass="30013">MSSSYSNSSWEGLTLFTGETAGEMAQARINATENEIRRPGIKIPVMSEEVWQRRAAEAAKMRKAWYEKQAAESAKRTASDNEKVQPLMDRYLAEVNQQRQYQKQMPKKLLNYHEKPEGTNISSADWKNSYQDIGNFLAAALLAYHYQIECENGTVRGPPDVYKYRNHNLQLDVPWDAKLKTFYHHRGLSVKDDELKYFEGCVSKKVDFPIFLVAAVEDNLTRLSKNEDASLAAHKQLLAYILKDDLIREEITEVLLVSMEK</sequence>
<organism evidence="1 2">
    <name type="scientific">Apiospora arundinis</name>
    <dbReference type="NCBI Taxonomy" id="335852"/>
    <lineage>
        <taxon>Eukaryota</taxon>
        <taxon>Fungi</taxon>
        <taxon>Dikarya</taxon>
        <taxon>Ascomycota</taxon>
        <taxon>Pezizomycotina</taxon>
        <taxon>Sordariomycetes</taxon>
        <taxon>Xylariomycetidae</taxon>
        <taxon>Amphisphaeriales</taxon>
        <taxon>Apiosporaceae</taxon>
        <taxon>Apiospora</taxon>
    </lineage>
</organism>
<protein>
    <submittedName>
        <fullName evidence="1">Uncharacterized protein</fullName>
    </submittedName>
</protein>
<gene>
    <name evidence="1" type="ORF">PGQ11_001821</name>
</gene>
<keyword evidence="2" id="KW-1185">Reference proteome</keyword>
<evidence type="ECO:0000313" key="1">
    <source>
        <dbReference type="EMBL" id="KAK8876875.1"/>
    </source>
</evidence>
<accession>A0ABR2JG84</accession>